<proteinExistence type="predicted"/>
<dbReference type="AlphaFoldDB" id="A0A915JAD1"/>
<evidence type="ECO:0000313" key="1">
    <source>
        <dbReference type="Proteomes" id="UP000887565"/>
    </source>
</evidence>
<accession>A0A915JAD1</accession>
<protein>
    <submittedName>
        <fullName evidence="2">Uncharacterized protein</fullName>
    </submittedName>
</protein>
<dbReference type="WBParaSite" id="nRc.2.0.1.t22636-RA">
    <property type="protein sequence ID" value="nRc.2.0.1.t22636-RA"/>
    <property type="gene ID" value="nRc.2.0.1.g22636"/>
</dbReference>
<reference evidence="2" key="1">
    <citation type="submission" date="2022-11" db="UniProtKB">
        <authorList>
            <consortium name="WormBaseParasite"/>
        </authorList>
    </citation>
    <scope>IDENTIFICATION</scope>
</reference>
<name>A0A915JAD1_ROMCU</name>
<sequence>MDLCMPTLKCLLADECQHLCAMPKWQDYSIFRKDGSEASTEGQDVHAGGGWEYWGCQGRNSVVWYVAMPPTVRCAAEDDADELFQYRHRPSQAEVLVELRKWKAKSKASFDEWKAESKTAFNEL</sequence>
<dbReference type="Proteomes" id="UP000887565">
    <property type="component" value="Unplaced"/>
</dbReference>
<organism evidence="1 2">
    <name type="scientific">Romanomermis culicivorax</name>
    <name type="common">Nematode worm</name>
    <dbReference type="NCBI Taxonomy" id="13658"/>
    <lineage>
        <taxon>Eukaryota</taxon>
        <taxon>Metazoa</taxon>
        <taxon>Ecdysozoa</taxon>
        <taxon>Nematoda</taxon>
        <taxon>Enoplea</taxon>
        <taxon>Dorylaimia</taxon>
        <taxon>Mermithida</taxon>
        <taxon>Mermithoidea</taxon>
        <taxon>Mermithidae</taxon>
        <taxon>Romanomermis</taxon>
    </lineage>
</organism>
<evidence type="ECO:0000313" key="2">
    <source>
        <dbReference type="WBParaSite" id="nRc.2.0.1.t22636-RA"/>
    </source>
</evidence>
<keyword evidence="1" id="KW-1185">Reference proteome</keyword>